<comment type="caution">
    <text evidence="3">The sequence shown here is derived from an EMBL/GenBank/DDBJ whole genome shotgun (WGS) entry which is preliminary data.</text>
</comment>
<dbReference type="Proteomes" id="UP000031668">
    <property type="component" value="Unassembled WGS sequence"/>
</dbReference>
<name>A0A0C2MT51_THEKT</name>
<keyword evidence="4" id="KW-1185">Reference proteome</keyword>
<dbReference type="PROSITE" id="PS00022">
    <property type="entry name" value="EGF_1"/>
    <property type="match status" value="1"/>
</dbReference>
<dbReference type="SUPFAM" id="SSF57196">
    <property type="entry name" value="EGF/Laminin"/>
    <property type="match status" value="1"/>
</dbReference>
<organism evidence="3 4">
    <name type="scientific">Thelohanellus kitauei</name>
    <name type="common">Myxosporean</name>
    <dbReference type="NCBI Taxonomy" id="669202"/>
    <lineage>
        <taxon>Eukaryota</taxon>
        <taxon>Metazoa</taxon>
        <taxon>Cnidaria</taxon>
        <taxon>Myxozoa</taxon>
        <taxon>Myxosporea</taxon>
        <taxon>Bivalvulida</taxon>
        <taxon>Platysporina</taxon>
        <taxon>Myxobolidae</taxon>
        <taxon>Thelohanellus</taxon>
    </lineage>
</organism>
<accession>A0A0C2MT51</accession>
<dbReference type="EMBL" id="JWZT01004076">
    <property type="protein sequence ID" value="KII64882.1"/>
    <property type="molecule type" value="Genomic_DNA"/>
</dbReference>
<dbReference type="InterPro" id="IPR000742">
    <property type="entry name" value="EGF"/>
</dbReference>
<sequence>MDYCLNGGVCMNVSVIFDKNETSVEKICGCKNGFAGVHCEIQECDLEFDDVLLSMKGSDFGQMLANGSRIMENENTLKEYLENSYKMDISGCNITSIYEQVNQTRADS</sequence>
<dbReference type="AlphaFoldDB" id="A0A0C2MT51"/>
<evidence type="ECO:0000313" key="4">
    <source>
        <dbReference type="Proteomes" id="UP000031668"/>
    </source>
</evidence>
<protein>
    <recommendedName>
        <fullName evidence="1 2">EGF-like domain-containing protein</fullName>
    </recommendedName>
</protein>
<reference evidence="3 4" key="1">
    <citation type="journal article" date="2014" name="Genome Biol. Evol.">
        <title>The genome of the myxosporean Thelohanellus kitauei shows adaptations to nutrient acquisition within its fish host.</title>
        <authorList>
            <person name="Yang Y."/>
            <person name="Xiong J."/>
            <person name="Zhou Z."/>
            <person name="Huo F."/>
            <person name="Miao W."/>
            <person name="Ran C."/>
            <person name="Liu Y."/>
            <person name="Zhang J."/>
            <person name="Feng J."/>
            <person name="Wang M."/>
            <person name="Wang M."/>
            <person name="Wang L."/>
            <person name="Yao B."/>
        </authorList>
    </citation>
    <scope>NUCLEOTIDE SEQUENCE [LARGE SCALE GENOMIC DNA]</scope>
    <source>
        <strain evidence="3">Wuqing</strain>
    </source>
</reference>
<feature type="domain" description="EGF-like" evidence="1 2">
    <location>
        <begin position="28"/>
        <end position="39"/>
    </location>
</feature>
<proteinExistence type="predicted"/>
<evidence type="ECO:0000313" key="3">
    <source>
        <dbReference type="EMBL" id="KII64882.1"/>
    </source>
</evidence>
<gene>
    <name evidence="3" type="ORF">RF11_09292</name>
</gene>
<dbReference type="Gene3D" id="2.10.25.10">
    <property type="entry name" value="Laminin"/>
    <property type="match status" value="1"/>
</dbReference>
<dbReference type="OrthoDB" id="283575at2759"/>
<dbReference type="PROSITE" id="PS01186">
    <property type="entry name" value="EGF_2"/>
    <property type="match status" value="1"/>
</dbReference>
<evidence type="ECO:0000259" key="1">
    <source>
        <dbReference type="PROSITE" id="PS00022"/>
    </source>
</evidence>
<evidence type="ECO:0000259" key="2">
    <source>
        <dbReference type="PROSITE" id="PS01186"/>
    </source>
</evidence>